<dbReference type="EMBL" id="CP054803">
    <property type="protein sequence ID" value="QKU21415.1"/>
    <property type="molecule type" value="Genomic_DNA"/>
</dbReference>
<dbReference type="InterPro" id="IPR054257">
    <property type="entry name" value="DUF6988"/>
</dbReference>
<dbReference type="Proteomes" id="UP001242129">
    <property type="component" value="Unassembled WGS sequence"/>
</dbReference>
<gene>
    <name evidence="2" type="ORF">FOB19_08350</name>
    <name evidence="1" type="ORF">Q8G51_15770</name>
</gene>
<reference evidence="2 3" key="1">
    <citation type="submission" date="2019-11" db="EMBL/GenBank/DDBJ databases">
        <title>FDA dAtabase for Regulatory Grade micrObial Sequences (FDA-ARGOS): Supporting development and validation of Infectious Disease Dx tests.</title>
        <authorList>
            <person name="Patel R."/>
            <person name="Rucinski S."/>
            <person name="Tallon L."/>
            <person name="Sadzewicz L."/>
            <person name="Vavikolanu K."/>
            <person name="Mehta A."/>
            <person name="Aluvathingal J."/>
            <person name="Nadendla S."/>
            <person name="Nandy P."/>
            <person name="Geyer C."/>
            <person name="Yan Y."/>
            <person name="Sichtig H."/>
        </authorList>
    </citation>
    <scope>NUCLEOTIDE SEQUENCE [LARGE SCALE GENOMIC DNA]</scope>
    <source>
        <strain evidence="2 3">FDAARGOS_557</strain>
    </source>
</reference>
<organism evidence="2 3">
    <name type="scientific">Acinetobacter lwoffii</name>
    <dbReference type="NCBI Taxonomy" id="28090"/>
    <lineage>
        <taxon>Bacteria</taxon>
        <taxon>Pseudomonadati</taxon>
        <taxon>Pseudomonadota</taxon>
        <taxon>Gammaproteobacteria</taxon>
        <taxon>Moraxellales</taxon>
        <taxon>Moraxellaceae</taxon>
        <taxon>Acinetobacter</taxon>
    </lineage>
</organism>
<evidence type="ECO:0000313" key="1">
    <source>
        <dbReference type="EMBL" id="MDP1449199.1"/>
    </source>
</evidence>
<evidence type="ECO:0000313" key="2">
    <source>
        <dbReference type="EMBL" id="QKU21415.1"/>
    </source>
</evidence>
<name>A0A2K8UR55_ACILW</name>
<reference evidence="1" key="2">
    <citation type="submission" date="2023-07" db="EMBL/GenBank/DDBJ databases">
        <title>Dynamics of blaOXA-23 gene transmission in Acinetobacter spp. from contaminated veterinary surfaces.</title>
        <authorList>
            <person name="Moreira Da Silva J."/>
            <person name="Menezes J."/>
            <person name="Fernandes L."/>
            <person name="Marques C."/>
            <person name="Amaral A."/>
            <person name="Timofte D."/>
            <person name="Pomba C."/>
        </authorList>
    </citation>
    <scope>NUCLEOTIDE SEQUENCE</scope>
    <source>
        <strain evidence="1">CMVB11Z4A1</strain>
    </source>
</reference>
<dbReference type="Pfam" id="PF22491">
    <property type="entry name" value="DUF6988"/>
    <property type="match status" value="1"/>
</dbReference>
<dbReference type="RefSeq" id="WP_005247214.1">
    <property type="nucleotide sequence ID" value="NZ_CAYTBE010000085.1"/>
</dbReference>
<accession>A0A2K8UR55</accession>
<protein>
    <submittedName>
        <fullName evidence="2">Uncharacterized protein</fullName>
    </submittedName>
</protein>
<dbReference type="Proteomes" id="UP000509126">
    <property type="component" value="Chromosome"/>
</dbReference>
<dbReference type="EMBL" id="JAUUUS010000331">
    <property type="protein sequence ID" value="MDP1449199.1"/>
    <property type="molecule type" value="Genomic_DNA"/>
</dbReference>
<sequence>MSNIFRESEKMLVELGSELNNSIFLEGGPRLEIVYQCCELSIEHGVAILSLLEIKRDISALALFRIQFEAVVRAYWLLMVASNQEIQKFELNNADDLLKNIKIPTAVEMITKLENIVEIAHIVEIFKEFKFYSLKHLHSIVHTGRNSLIQKRAGLADEQMLVIIKQVNGFITMAAQILLRHAGKEKYIHHIHAQYRNCFQMQSDITVEQKAEIDKRYQKALT</sequence>
<evidence type="ECO:0000313" key="3">
    <source>
        <dbReference type="Proteomes" id="UP000509126"/>
    </source>
</evidence>
<proteinExistence type="predicted"/>
<dbReference type="AlphaFoldDB" id="A0A2K8UR55"/>